<evidence type="ECO:0000313" key="1">
    <source>
        <dbReference type="EMBL" id="EAR27875.1"/>
    </source>
</evidence>
<proteinExistence type="predicted"/>
<dbReference type="Proteomes" id="UP000006201">
    <property type="component" value="Unassembled WGS sequence"/>
</dbReference>
<evidence type="ECO:0000313" key="2">
    <source>
        <dbReference type="Proteomes" id="UP000006201"/>
    </source>
</evidence>
<reference evidence="1 2" key="1">
    <citation type="submission" date="2006-02" db="EMBL/GenBank/DDBJ databases">
        <authorList>
            <person name="Moran M.A."/>
            <person name="Kjelleberg S."/>
            <person name="Egan S."/>
            <person name="Saunders N."/>
            <person name="Thomas T."/>
            <person name="Ferriera S."/>
            <person name="Johnson J."/>
            <person name="Kravitz S."/>
            <person name="Halpern A."/>
            <person name="Remington K."/>
            <person name="Beeson K."/>
            <person name="Tran B."/>
            <person name="Rogers Y.-H."/>
            <person name="Friedman R."/>
            <person name="Venter J.C."/>
        </authorList>
    </citation>
    <scope>NUCLEOTIDE SEQUENCE [LARGE SCALE GENOMIC DNA]</scope>
    <source>
        <strain evidence="1 2">D2</strain>
    </source>
</reference>
<accession>A4CBY8</accession>
<sequence>MTNVVGVTIFNDNKGDPDWCNRYALNRINHGAITK</sequence>
<organism evidence="1 2">
    <name type="scientific">Pseudoalteromonas tunicata D2</name>
    <dbReference type="NCBI Taxonomy" id="87626"/>
    <lineage>
        <taxon>Bacteria</taxon>
        <taxon>Pseudomonadati</taxon>
        <taxon>Pseudomonadota</taxon>
        <taxon>Gammaproteobacteria</taxon>
        <taxon>Alteromonadales</taxon>
        <taxon>Pseudoalteromonadaceae</taxon>
        <taxon>Pseudoalteromonas</taxon>
    </lineage>
</organism>
<gene>
    <name evidence="1" type="ORF">PTD2_18675</name>
</gene>
<dbReference type="EMBL" id="AAOH01000005">
    <property type="protein sequence ID" value="EAR27875.1"/>
    <property type="molecule type" value="Genomic_DNA"/>
</dbReference>
<dbReference type="STRING" id="87626.PTD2_18675"/>
<dbReference type="AlphaFoldDB" id="A4CBY8"/>
<keyword evidence="2" id="KW-1185">Reference proteome</keyword>
<dbReference type="HOGENOM" id="CLU_3366778_0_0_6"/>
<protein>
    <submittedName>
        <fullName evidence="1">Uncharacterized protein</fullName>
    </submittedName>
</protein>
<comment type="caution">
    <text evidence="1">The sequence shown here is derived from an EMBL/GenBank/DDBJ whole genome shotgun (WGS) entry which is preliminary data.</text>
</comment>
<name>A4CBY8_9GAMM</name>